<dbReference type="Gene3D" id="2.160.20.120">
    <property type="match status" value="1"/>
</dbReference>
<dbReference type="Pfam" id="PF10988">
    <property type="entry name" value="DUF2807"/>
    <property type="match status" value="1"/>
</dbReference>
<dbReference type="RefSeq" id="WP_345027721.1">
    <property type="nucleotide sequence ID" value="NZ_BAABEY010000016.1"/>
</dbReference>
<keyword evidence="5" id="KW-1185">Reference proteome</keyword>
<evidence type="ECO:0000256" key="2">
    <source>
        <dbReference type="SAM" id="SignalP"/>
    </source>
</evidence>
<dbReference type="InterPro" id="IPR021255">
    <property type="entry name" value="DUF2807"/>
</dbReference>
<keyword evidence="2" id="KW-0732">Signal</keyword>
<feature type="signal peptide" evidence="2">
    <location>
        <begin position="1"/>
        <end position="20"/>
    </location>
</feature>
<accession>A0ABP8LWY5</accession>
<feature type="compositionally biased region" description="Low complexity" evidence="1">
    <location>
        <begin position="183"/>
        <end position="193"/>
    </location>
</feature>
<feature type="domain" description="Putative auto-transporter adhesin head GIN" evidence="3">
    <location>
        <begin position="31"/>
        <end position="210"/>
    </location>
</feature>
<name>A0ABP8LWY5_9BACT</name>
<evidence type="ECO:0000313" key="4">
    <source>
        <dbReference type="EMBL" id="GAA4436794.1"/>
    </source>
</evidence>
<dbReference type="Proteomes" id="UP001501508">
    <property type="component" value="Unassembled WGS sequence"/>
</dbReference>
<feature type="region of interest" description="Disordered" evidence="1">
    <location>
        <begin position="183"/>
        <end position="205"/>
    </location>
</feature>
<proteinExistence type="predicted"/>
<gene>
    <name evidence="4" type="ORF">GCM10023091_15140</name>
</gene>
<evidence type="ECO:0000313" key="5">
    <source>
        <dbReference type="Proteomes" id="UP001501508"/>
    </source>
</evidence>
<comment type="caution">
    <text evidence="4">The sequence shown here is derived from an EMBL/GenBank/DDBJ whole genome shotgun (WGS) entry which is preliminary data.</text>
</comment>
<organism evidence="4 5">
    <name type="scientific">Ravibacter arvi</name>
    <dbReference type="NCBI Taxonomy" id="2051041"/>
    <lineage>
        <taxon>Bacteria</taxon>
        <taxon>Pseudomonadati</taxon>
        <taxon>Bacteroidota</taxon>
        <taxon>Cytophagia</taxon>
        <taxon>Cytophagales</taxon>
        <taxon>Spirosomataceae</taxon>
        <taxon>Ravibacter</taxon>
    </lineage>
</organism>
<dbReference type="EMBL" id="BAABEY010000016">
    <property type="protein sequence ID" value="GAA4436794.1"/>
    <property type="molecule type" value="Genomic_DNA"/>
</dbReference>
<protein>
    <recommendedName>
        <fullName evidence="3">Putative auto-transporter adhesin head GIN domain-containing protein</fullName>
    </recommendedName>
</protein>
<sequence>MKKLNLLLFMVLAVVAGAYAQEETRSFNVKDFEKLSMGSAFKINLKQGKNFRVVATGQRRDLDDLEAKVSGGKLSIRYKENGRNRKGVHFEIEMPELSGIDLSGAASMKAGKFNTRGNFDLDVSGAAKLELELDAETVDFDLSGASSTELSGRANSLRGDISGASSLRAGKFPVKEVEIDASGASSASVQASARLSGDASGASSIRYSGGAKEIRVNSSGGSSIRRSE</sequence>
<evidence type="ECO:0000256" key="1">
    <source>
        <dbReference type="SAM" id="MobiDB-lite"/>
    </source>
</evidence>
<reference evidence="5" key="1">
    <citation type="journal article" date="2019" name="Int. J. Syst. Evol. Microbiol.">
        <title>The Global Catalogue of Microorganisms (GCM) 10K type strain sequencing project: providing services to taxonomists for standard genome sequencing and annotation.</title>
        <authorList>
            <consortium name="The Broad Institute Genomics Platform"/>
            <consortium name="The Broad Institute Genome Sequencing Center for Infectious Disease"/>
            <person name="Wu L."/>
            <person name="Ma J."/>
        </authorList>
    </citation>
    <scope>NUCLEOTIDE SEQUENCE [LARGE SCALE GENOMIC DNA]</scope>
    <source>
        <strain evidence="5">JCM 31920</strain>
    </source>
</reference>
<evidence type="ECO:0000259" key="3">
    <source>
        <dbReference type="Pfam" id="PF10988"/>
    </source>
</evidence>
<feature type="chain" id="PRO_5047241090" description="Putative auto-transporter adhesin head GIN domain-containing protein" evidence="2">
    <location>
        <begin position="21"/>
        <end position="228"/>
    </location>
</feature>